<evidence type="ECO:0000313" key="2">
    <source>
        <dbReference type="Proteomes" id="UP001317870"/>
    </source>
</evidence>
<evidence type="ECO:0000313" key="1">
    <source>
        <dbReference type="EMBL" id="BDU01082.1"/>
    </source>
</evidence>
<reference evidence="1 2" key="1">
    <citation type="submission" date="2022-11" db="EMBL/GenBank/DDBJ databases">
        <title>Genome Sequencing of Nocardia sp. ON39_IFM12276 and assembly.</title>
        <authorList>
            <person name="Shimojima M."/>
            <person name="Toyokawa M."/>
            <person name="Uesaka K."/>
        </authorList>
    </citation>
    <scope>NUCLEOTIDE SEQUENCE [LARGE SCALE GENOMIC DNA]</scope>
    <source>
        <strain evidence="1 2">IFM 12276</strain>
    </source>
</reference>
<evidence type="ECO:0008006" key="3">
    <source>
        <dbReference type="Google" id="ProtNLM"/>
    </source>
</evidence>
<gene>
    <name evidence="1" type="ORF">IFM12276_41100</name>
</gene>
<name>A0ABN6U711_9NOCA</name>
<sequence>MPDSCTLPTAERPVRVAEFDRFFAQSVRHTHRPARTLLDLVLAGDAEPAGRDLAARESACCSFFAFTFDTTETGPVMHIEVPEAQVDVLDALAVRVDALIGGGRS</sequence>
<protein>
    <recommendedName>
        <fullName evidence="3">Arsenate reductase</fullName>
    </recommendedName>
</protein>
<dbReference type="EMBL" id="AP026978">
    <property type="protein sequence ID" value="BDU01082.1"/>
    <property type="molecule type" value="Genomic_DNA"/>
</dbReference>
<keyword evidence="2" id="KW-1185">Reference proteome</keyword>
<organism evidence="1 2">
    <name type="scientific">Nocardia sputorum</name>
    <dbReference type="NCBI Taxonomy" id="2984338"/>
    <lineage>
        <taxon>Bacteria</taxon>
        <taxon>Bacillati</taxon>
        <taxon>Actinomycetota</taxon>
        <taxon>Actinomycetes</taxon>
        <taxon>Mycobacteriales</taxon>
        <taxon>Nocardiaceae</taxon>
        <taxon>Nocardia</taxon>
    </lineage>
</organism>
<proteinExistence type="predicted"/>
<accession>A0ABN6U711</accession>
<dbReference type="Proteomes" id="UP001317870">
    <property type="component" value="Chromosome"/>
</dbReference>